<feature type="domain" description="Glycosyl transferase family 1" evidence="1">
    <location>
        <begin position="214"/>
        <end position="364"/>
    </location>
</feature>
<reference evidence="3 4" key="1">
    <citation type="submission" date="2020-03" db="EMBL/GenBank/DDBJ databases">
        <authorList>
            <person name="Sun Q."/>
        </authorList>
    </citation>
    <scope>NUCLEOTIDE SEQUENCE [LARGE SCALE GENOMIC DNA]</scope>
    <source>
        <strain evidence="3 4">JC162</strain>
    </source>
</reference>
<evidence type="ECO:0000259" key="2">
    <source>
        <dbReference type="Pfam" id="PF13579"/>
    </source>
</evidence>
<dbReference type="InterPro" id="IPR001296">
    <property type="entry name" value="Glyco_trans_1"/>
</dbReference>
<dbReference type="GO" id="GO:0016757">
    <property type="term" value="F:glycosyltransferase activity"/>
    <property type="evidence" value="ECO:0007669"/>
    <property type="project" value="InterPro"/>
</dbReference>
<dbReference type="InterPro" id="IPR028098">
    <property type="entry name" value="Glyco_trans_4-like_N"/>
</dbReference>
<dbReference type="Pfam" id="PF00534">
    <property type="entry name" value="Glycos_transf_1"/>
    <property type="match status" value="1"/>
</dbReference>
<dbReference type="AlphaFoldDB" id="A0A848EBD9"/>
<proteinExistence type="predicted"/>
<dbReference type="Proteomes" id="UP000548582">
    <property type="component" value="Unassembled WGS sequence"/>
</dbReference>
<dbReference type="SUPFAM" id="SSF53756">
    <property type="entry name" value="UDP-Glycosyltransferase/glycogen phosphorylase"/>
    <property type="match status" value="1"/>
</dbReference>
<protein>
    <submittedName>
        <fullName evidence="3">Glycosyltransferase family 4 protein</fullName>
    </submittedName>
</protein>
<dbReference type="RefSeq" id="WP_170053043.1">
    <property type="nucleotide sequence ID" value="NZ_JABBKX010000002.1"/>
</dbReference>
<dbReference type="PANTHER" id="PTHR12526:SF635">
    <property type="entry name" value="GLYCOSYL TRANSFERASE GROUP 1"/>
    <property type="match status" value="1"/>
</dbReference>
<feature type="domain" description="Glycosyltransferase subfamily 4-like N-terminal" evidence="2">
    <location>
        <begin position="16"/>
        <end position="192"/>
    </location>
</feature>
<name>A0A848EBD9_9PROT</name>
<dbReference type="EMBL" id="JABBKX010000002">
    <property type="protein sequence ID" value="NMJ40773.1"/>
    <property type="molecule type" value="Genomic_DNA"/>
</dbReference>
<sequence>MRILIVSNLYPPVVIGGYELACARVTEGLRRRGHDVRVLTTWSHLPVAGDGPPLAARRLDLPWLLPERPADPGAQQWLDHAAMCSCLPNTMALLDELRATRPDVVYAWNLAGIGGAALVDLLNLSGAPWVWHLMDRAPADIASGVPGGIGGLFGQRLGALRGGRVLAMSHHLIEEIEAATGDRIPGPVEIVPGWADAEDALPHLPYRRGGVARFVTAGSVHAHKGIGLILEASARLAAEGLRFVVDIYGAGAVSEFIGLAQAMQLQDRVRFHGPRSQQALFALYRGYDAFLFPTHEREPFGFAPVEAAACGTPPIMTATCGAAERLVGGVHCLKIPRTTDALADAMRQVATGAVDLARLGRAGQRLVAQDLSFRRCLDRIEAVLQDAAAGPGTPRIDDPSLAALVFLKHNLSLRLRFA</sequence>
<evidence type="ECO:0000313" key="3">
    <source>
        <dbReference type="EMBL" id="NMJ40773.1"/>
    </source>
</evidence>
<keyword evidence="3" id="KW-0808">Transferase</keyword>
<evidence type="ECO:0000313" key="4">
    <source>
        <dbReference type="Proteomes" id="UP000548582"/>
    </source>
</evidence>
<dbReference type="Pfam" id="PF13579">
    <property type="entry name" value="Glyco_trans_4_4"/>
    <property type="match status" value="1"/>
</dbReference>
<organism evidence="3 4">
    <name type="scientific">Neoroseomonas marina</name>
    <dbReference type="NCBI Taxonomy" id="1232220"/>
    <lineage>
        <taxon>Bacteria</taxon>
        <taxon>Pseudomonadati</taxon>
        <taxon>Pseudomonadota</taxon>
        <taxon>Alphaproteobacteria</taxon>
        <taxon>Acetobacterales</taxon>
        <taxon>Acetobacteraceae</taxon>
        <taxon>Neoroseomonas</taxon>
    </lineage>
</organism>
<dbReference type="PANTHER" id="PTHR12526">
    <property type="entry name" value="GLYCOSYLTRANSFERASE"/>
    <property type="match status" value="1"/>
</dbReference>
<dbReference type="Gene3D" id="3.40.50.2000">
    <property type="entry name" value="Glycogen Phosphorylase B"/>
    <property type="match status" value="2"/>
</dbReference>
<keyword evidence="4" id="KW-1185">Reference proteome</keyword>
<evidence type="ECO:0000259" key="1">
    <source>
        <dbReference type="Pfam" id="PF00534"/>
    </source>
</evidence>
<dbReference type="CDD" id="cd03801">
    <property type="entry name" value="GT4_PimA-like"/>
    <property type="match status" value="1"/>
</dbReference>
<comment type="caution">
    <text evidence="3">The sequence shown here is derived from an EMBL/GenBank/DDBJ whole genome shotgun (WGS) entry which is preliminary data.</text>
</comment>
<gene>
    <name evidence="3" type="ORF">GWK16_05940</name>
</gene>
<accession>A0A848EBD9</accession>